<protein>
    <submittedName>
        <fullName evidence="5">Hsp20/alpha crystallin family protein</fullName>
    </submittedName>
</protein>
<dbReference type="STRING" id="3880.A0A072TDU6"/>
<keyword evidence="2" id="KW-0472">Membrane</keyword>
<dbReference type="Proteomes" id="UP000002051">
    <property type="component" value="Unassembled WGS sequence"/>
</dbReference>
<reference evidence="5 7" key="1">
    <citation type="journal article" date="2011" name="Nature">
        <title>The Medicago genome provides insight into the evolution of rhizobial symbioses.</title>
        <authorList>
            <person name="Young N.D."/>
            <person name="Debelle F."/>
            <person name="Oldroyd G.E."/>
            <person name="Geurts R."/>
            <person name="Cannon S.B."/>
            <person name="Udvardi M.K."/>
            <person name="Benedito V.A."/>
            <person name="Mayer K.F."/>
            <person name="Gouzy J."/>
            <person name="Schoof H."/>
            <person name="Van de Peer Y."/>
            <person name="Proost S."/>
            <person name="Cook D.R."/>
            <person name="Meyers B.C."/>
            <person name="Spannagl M."/>
            <person name="Cheung F."/>
            <person name="De Mita S."/>
            <person name="Krishnakumar V."/>
            <person name="Gundlach H."/>
            <person name="Zhou S."/>
            <person name="Mudge J."/>
            <person name="Bharti A.K."/>
            <person name="Murray J.D."/>
            <person name="Naoumkina M.A."/>
            <person name="Rosen B."/>
            <person name="Silverstein K.A."/>
            <person name="Tang H."/>
            <person name="Rombauts S."/>
            <person name="Zhao P.X."/>
            <person name="Zhou P."/>
            <person name="Barbe V."/>
            <person name="Bardou P."/>
            <person name="Bechner M."/>
            <person name="Bellec A."/>
            <person name="Berger A."/>
            <person name="Berges H."/>
            <person name="Bidwell S."/>
            <person name="Bisseling T."/>
            <person name="Choisne N."/>
            <person name="Couloux A."/>
            <person name="Denny R."/>
            <person name="Deshpande S."/>
            <person name="Dai X."/>
            <person name="Doyle J.J."/>
            <person name="Dudez A.M."/>
            <person name="Farmer A.D."/>
            <person name="Fouteau S."/>
            <person name="Franken C."/>
            <person name="Gibelin C."/>
            <person name="Gish J."/>
            <person name="Goldstein S."/>
            <person name="Gonzalez A.J."/>
            <person name="Green P.J."/>
            <person name="Hallab A."/>
            <person name="Hartog M."/>
            <person name="Hua A."/>
            <person name="Humphray S.J."/>
            <person name="Jeong D.H."/>
            <person name="Jing Y."/>
            <person name="Jocker A."/>
            <person name="Kenton S.M."/>
            <person name="Kim D.J."/>
            <person name="Klee K."/>
            <person name="Lai H."/>
            <person name="Lang C."/>
            <person name="Lin S."/>
            <person name="Macmil S.L."/>
            <person name="Magdelenat G."/>
            <person name="Matthews L."/>
            <person name="McCorrison J."/>
            <person name="Monaghan E.L."/>
            <person name="Mun J.H."/>
            <person name="Najar F.Z."/>
            <person name="Nicholson C."/>
            <person name="Noirot C."/>
            <person name="O'Bleness M."/>
            <person name="Paule C.R."/>
            <person name="Poulain J."/>
            <person name="Prion F."/>
            <person name="Qin B."/>
            <person name="Qu C."/>
            <person name="Retzel E.F."/>
            <person name="Riddle C."/>
            <person name="Sallet E."/>
            <person name="Samain S."/>
            <person name="Samson N."/>
            <person name="Sanders I."/>
            <person name="Saurat O."/>
            <person name="Scarpelli C."/>
            <person name="Schiex T."/>
            <person name="Segurens B."/>
            <person name="Severin A.J."/>
            <person name="Sherrier D.J."/>
            <person name="Shi R."/>
            <person name="Sims S."/>
            <person name="Singer S.R."/>
            <person name="Sinharoy S."/>
            <person name="Sterck L."/>
            <person name="Viollet A."/>
            <person name="Wang B.B."/>
            <person name="Wang K."/>
            <person name="Wang M."/>
            <person name="Wang X."/>
            <person name="Warfsmann J."/>
            <person name="Weissenbach J."/>
            <person name="White D.D."/>
            <person name="White J.D."/>
            <person name="Wiley G.B."/>
            <person name="Wincker P."/>
            <person name="Xing Y."/>
            <person name="Yang L."/>
            <person name="Yao Z."/>
            <person name="Ying F."/>
            <person name="Zhai J."/>
            <person name="Zhou L."/>
            <person name="Zuber A."/>
            <person name="Denarie J."/>
            <person name="Dixon R.A."/>
            <person name="May G.D."/>
            <person name="Schwartz D.C."/>
            <person name="Rogers J."/>
            <person name="Quetier F."/>
            <person name="Town C.D."/>
            <person name="Roe B.A."/>
        </authorList>
    </citation>
    <scope>NUCLEOTIDE SEQUENCE [LARGE SCALE GENOMIC DNA]</scope>
    <source>
        <strain evidence="5">A17</strain>
        <strain evidence="6 7">cv. Jemalong A17</strain>
    </source>
</reference>
<evidence type="ECO:0000256" key="2">
    <source>
        <dbReference type="ARBA" id="ARBA00022475"/>
    </source>
</evidence>
<organism evidence="5 7">
    <name type="scientific">Medicago truncatula</name>
    <name type="common">Barrel medic</name>
    <name type="synonym">Medicago tribuloides</name>
    <dbReference type="NCBI Taxonomy" id="3880"/>
    <lineage>
        <taxon>Eukaryota</taxon>
        <taxon>Viridiplantae</taxon>
        <taxon>Streptophyta</taxon>
        <taxon>Embryophyta</taxon>
        <taxon>Tracheophyta</taxon>
        <taxon>Spermatophyta</taxon>
        <taxon>Magnoliopsida</taxon>
        <taxon>eudicotyledons</taxon>
        <taxon>Gunneridae</taxon>
        <taxon>Pentapetalae</taxon>
        <taxon>rosids</taxon>
        <taxon>fabids</taxon>
        <taxon>Fabales</taxon>
        <taxon>Fabaceae</taxon>
        <taxon>Papilionoideae</taxon>
        <taxon>50 kb inversion clade</taxon>
        <taxon>NPAAA clade</taxon>
        <taxon>Hologalegina</taxon>
        <taxon>IRL clade</taxon>
        <taxon>Trifolieae</taxon>
        <taxon>Medicago</taxon>
    </lineage>
</organism>
<name>A0A072TDU6_MEDTR</name>
<keyword evidence="2" id="KW-1003">Cell membrane</keyword>
<dbReference type="Gene3D" id="2.60.40.790">
    <property type="match status" value="1"/>
</dbReference>
<keyword evidence="7" id="KW-1185">Reference proteome</keyword>
<feature type="non-terminal residue" evidence="5">
    <location>
        <position position="1"/>
    </location>
</feature>
<dbReference type="CDD" id="cd06464">
    <property type="entry name" value="ACD_sHsps-like"/>
    <property type="match status" value="1"/>
</dbReference>
<sequence>MELELGLKITKTKDDIDSISEYKLMKDTGPIFQSRETNTMFILTAHLKGYKRISIDIKISKDGSKISISGEKPIQEMIMMGWVMQRKVVDIKGFNKVFKIPYGVNLDKIKGNYNEEEWILNIYMPNFVKGIFGLKFEEVKEQEFDKRISELDK</sequence>
<evidence type="ECO:0000259" key="4">
    <source>
        <dbReference type="Pfam" id="PF00011"/>
    </source>
</evidence>
<evidence type="ECO:0000256" key="3">
    <source>
        <dbReference type="ARBA" id="ARBA00022821"/>
    </source>
</evidence>
<dbReference type="GO" id="GO:0005886">
    <property type="term" value="C:plasma membrane"/>
    <property type="evidence" value="ECO:0007669"/>
    <property type="project" value="UniProtKB-SubCell"/>
</dbReference>
<reference evidence="5 7" key="2">
    <citation type="journal article" date="2014" name="BMC Genomics">
        <title>An improved genome release (version Mt4.0) for the model legume Medicago truncatula.</title>
        <authorList>
            <person name="Tang H."/>
            <person name="Krishnakumar V."/>
            <person name="Bidwell S."/>
            <person name="Rosen B."/>
            <person name="Chan A."/>
            <person name="Zhou S."/>
            <person name="Gentzbittel L."/>
            <person name="Childs K.L."/>
            <person name="Yandell M."/>
            <person name="Gundlach H."/>
            <person name="Mayer K.F."/>
            <person name="Schwartz D.C."/>
            <person name="Town C.D."/>
        </authorList>
    </citation>
    <scope>GENOME REANNOTATION</scope>
    <source>
        <strain evidence="5">A17</strain>
        <strain evidence="6 7">cv. Jemalong A17</strain>
    </source>
</reference>
<dbReference type="EnsemblPlants" id="KEH15366">
    <property type="protein sequence ID" value="KEH15366"/>
    <property type="gene ID" value="MTR_1246s0010"/>
</dbReference>
<dbReference type="SUPFAM" id="SSF49764">
    <property type="entry name" value="HSP20-like chaperones"/>
    <property type="match status" value="1"/>
</dbReference>
<comment type="subcellular location">
    <subcellularLocation>
        <location evidence="1">Cell membrane</location>
        <topology evidence="1">Single-pass membrane protein</topology>
    </subcellularLocation>
</comment>
<accession>A0A072TDU6</accession>
<feature type="domain" description="SHSP" evidence="4">
    <location>
        <begin position="35"/>
        <end position="125"/>
    </location>
</feature>
<gene>
    <name evidence="6" type="primary">25481629</name>
    <name evidence="5" type="ORF">MTR_1246s0010</name>
</gene>
<proteinExistence type="predicted"/>
<dbReference type="InterPro" id="IPR002068">
    <property type="entry name" value="A-crystallin/Hsp20_dom"/>
</dbReference>
<reference evidence="6" key="3">
    <citation type="submission" date="2015-06" db="UniProtKB">
        <authorList>
            <consortium name="EnsemblPlants"/>
        </authorList>
    </citation>
    <scope>IDENTIFICATION</scope>
    <source>
        <strain evidence="6">cv. Jemalong A17</strain>
    </source>
</reference>
<evidence type="ECO:0000313" key="7">
    <source>
        <dbReference type="Proteomes" id="UP000002051"/>
    </source>
</evidence>
<dbReference type="PANTHER" id="PTHR43670">
    <property type="entry name" value="HEAT SHOCK PROTEIN 26"/>
    <property type="match status" value="1"/>
</dbReference>
<dbReference type="Pfam" id="PF00011">
    <property type="entry name" value="HSP20"/>
    <property type="match status" value="1"/>
</dbReference>
<dbReference type="HOGENOM" id="CLU_112201_0_0_1"/>
<evidence type="ECO:0000256" key="1">
    <source>
        <dbReference type="ARBA" id="ARBA00004162"/>
    </source>
</evidence>
<dbReference type="AlphaFoldDB" id="A0A072TDU6"/>
<evidence type="ECO:0000313" key="6">
    <source>
        <dbReference type="EnsemblPlants" id="KEH15366"/>
    </source>
</evidence>
<dbReference type="PANTHER" id="PTHR43670:SF34">
    <property type="entry name" value="HSP20-LIKE CHAPERONES SUPERFAMILY PROTEIN"/>
    <property type="match status" value="1"/>
</dbReference>
<keyword evidence="3" id="KW-0611">Plant defense</keyword>
<dbReference type="GO" id="GO:0006952">
    <property type="term" value="P:defense response"/>
    <property type="evidence" value="ECO:0007669"/>
    <property type="project" value="UniProtKB-KW"/>
</dbReference>
<evidence type="ECO:0000313" key="5">
    <source>
        <dbReference type="EMBL" id="KEH15366.1"/>
    </source>
</evidence>
<dbReference type="InterPro" id="IPR008978">
    <property type="entry name" value="HSP20-like_chaperone"/>
</dbReference>
<dbReference type="EMBL" id="KL403970">
    <property type="protein sequence ID" value="KEH15366.1"/>
    <property type="molecule type" value="Genomic_DNA"/>
</dbReference>